<protein>
    <submittedName>
        <fullName evidence="1">DUF3800 domain-containing protein</fullName>
    </submittedName>
</protein>
<dbReference type="Pfam" id="PF12686">
    <property type="entry name" value="DUF3800"/>
    <property type="match status" value="1"/>
</dbReference>
<dbReference type="Proteomes" id="UP001614394">
    <property type="component" value="Unassembled WGS sequence"/>
</dbReference>
<comment type="caution">
    <text evidence="1">The sequence shown here is derived from an EMBL/GenBank/DDBJ whole genome shotgun (WGS) entry which is preliminary data.</text>
</comment>
<evidence type="ECO:0000313" key="1">
    <source>
        <dbReference type="EMBL" id="MFI9100126.1"/>
    </source>
</evidence>
<name>A0ABW8C3X9_9ACTN</name>
<gene>
    <name evidence="1" type="ORF">ACIGXA_06350</name>
</gene>
<dbReference type="InterPro" id="IPR024524">
    <property type="entry name" value="DUF3800"/>
</dbReference>
<sequence>MTGERAESLEAAAGRLVEIACDESGSDGENLLGGNTDVFAHASVRLDVAVAADSIQEIRNRIRSPAQEYKANHLLREKHRPVLTWLLGPLGPIHGNAHVHLTDKAFFVVGRAVDLLVGKATHAAGAGLSRNEEGHALAVVLYREGPRSFGPELWREFLESSNNLMRTKNLWGTRTPVDSFFRTIDNLRRAGAGGPVDDILERLAAARSPADSFRARLLDDPTVIPALDPLIPSIVRTVAHWSDGTRPVSIVHDRNNTLTDERIAQLKAIFGKQHPADAGYGPRARLTSVTLVSSRSDARIQLADFLAGVARKIASDELNHRGDAELTALLRPYVDESSFWGDGRSWSLLSPVPSARR</sequence>
<accession>A0ABW8C3X9</accession>
<dbReference type="RefSeq" id="WP_399645023.1">
    <property type="nucleotide sequence ID" value="NZ_JBITYG010000002.1"/>
</dbReference>
<dbReference type="EMBL" id="JBITYG010000002">
    <property type="protein sequence ID" value="MFI9100126.1"/>
    <property type="molecule type" value="Genomic_DNA"/>
</dbReference>
<organism evidence="1 2">
    <name type="scientific">Streptomyces fildesensis</name>
    <dbReference type="NCBI Taxonomy" id="375757"/>
    <lineage>
        <taxon>Bacteria</taxon>
        <taxon>Bacillati</taxon>
        <taxon>Actinomycetota</taxon>
        <taxon>Actinomycetes</taxon>
        <taxon>Kitasatosporales</taxon>
        <taxon>Streptomycetaceae</taxon>
        <taxon>Streptomyces</taxon>
    </lineage>
</organism>
<evidence type="ECO:0000313" key="2">
    <source>
        <dbReference type="Proteomes" id="UP001614394"/>
    </source>
</evidence>
<keyword evidence="2" id="KW-1185">Reference proteome</keyword>
<reference evidence="1 2" key="1">
    <citation type="submission" date="2024-10" db="EMBL/GenBank/DDBJ databases">
        <title>The Natural Products Discovery Center: Release of the First 8490 Sequenced Strains for Exploring Actinobacteria Biosynthetic Diversity.</title>
        <authorList>
            <person name="Kalkreuter E."/>
            <person name="Kautsar S.A."/>
            <person name="Yang D."/>
            <person name="Bader C.D."/>
            <person name="Teijaro C.N."/>
            <person name="Fluegel L."/>
            <person name="Davis C.M."/>
            <person name="Simpson J.R."/>
            <person name="Lauterbach L."/>
            <person name="Steele A.D."/>
            <person name="Gui C."/>
            <person name="Meng S."/>
            <person name="Li G."/>
            <person name="Viehrig K."/>
            <person name="Ye F."/>
            <person name="Su P."/>
            <person name="Kiefer A.F."/>
            <person name="Nichols A."/>
            <person name="Cepeda A.J."/>
            <person name="Yan W."/>
            <person name="Fan B."/>
            <person name="Jiang Y."/>
            <person name="Adhikari A."/>
            <person name="Zheng C.-J."/>
            <person name="Schuster L."/>
            <person name="Cowan T.M."/>
            <person name="Smanski M.J."/>
            <person name="Chevrette M.G."/>
            <person name="De Carvalho L.P.S."/>
            <person name="Shen B."/>
        </authorList>
    </citation>
    <scope>NUCLEOTIDE SEQUENCE [LARGE SCALE GENOMIC DNA]</scope>
    <source>
        <strain evidence="1 2">NPDC053399</strain>
    </source>
</reference>
<proteinExistence type="predicted"/>